<name>A0A8S5T3E3_9CAUD</name>
<organism evidence="2">
    <name type="scientific">Siphoviridae sp. ctaA31</name>
    <dbReference type="NCBI Taxonomy" id="2827894"/>
    <lineage>
        <taxon>Viruses</taxon>
        <taxon>Duplodnaviria</taxon>
        <taxon>Heunggongvirae</taxon>
        <taxon>Uroviricota</taxon>
        <taxon>Caudoviricetes</taxon>
    </lineage>
</organism>
<proteinExistence type="predicted"/>
<accession>A0A8S5T3E3</accession>
<dbReference type="EMBL" id="BK032742">
    <property type="protein sequence ID" value="DAF57876.1"/>
    <property type="molecule type" value="Genomic_DNA"/>
</dbReference>
<evidence type="ECO:0000313" key="2">
    <source>
        <dbReference type="EMBL" id="DAF57876.1"/>
    </source>
</evidence>
<feature type="compositionally biased region" description="Basic and acidic residues" evidence="1">
    <location>
        <begin position="45"/>
        <end position="58"/>
    </location>
</feature>
<feature type="region of interest" description="Disordered" evidence="1">
    <location>
        <begin position="16"/>
        <end position="58"/>
    </location>
</feature>
<protein>
    <submittedName>
        <fullName evidence="2">Major head protein</fullName>
    </submittedName>
</protein>
<reference evidence="2" key="1">
    <citation type="journal article" date="2021" name="Proc. Natl. Acad. Sci. U.S.A.">
        <title>A Catalog of Tens of Thousands of Viruses from Human Metagenomes Reveals Hidden Associations with Chronic Diseases.</title>
        <authorList>
            <person name="Tisza M.J."/>
            <person name="Buck C.B."/>
        </authorList>
    </citation>
    <scope>NUCLEOTIDE SEQUENCE</scope>
    <source>
        <strain evidence="2">CtaA31</strain>
    </source>
</reference>
<dbReference type="InterPro" id="IPR025580">
    <property type="entry name" value="Gp46"/>
</dbReference>
<evidence type="ECO:0000256" key="1">
    <source>
        <dbReference type="SAM" id="MobiDB-lite"/>
    </source>
</evidence>
<feature type="compositionally biased region" description="Polar residues" evidence="1">
    <location>
        <begin position="20"/>
        <end position="35"/>
    </location>
</feature>
<dbReference type="Pfam" id="PF14265">
    <property type="entry name" value="DUF4355"/>
    <property type="match status" value="1"/>
</dbReference>
<sequence length="211" mass="23822">MKKFNDRLPFCLQLFADGTSGKNEGAQSTNTQSTEGQDNQGQDNQGKDKSSEKKYSDKDLDAILDKRFARWKADQEKEKAEAKRLADMNAQERAEAERDKVQKELDELKAKNAIAEMTNEARKMCTEHNINVGDDLLSVLVNQDADKTKKAVDAFVKMFESEVEKAVKEKLKGNGPKRGGSNKGVTRESILNITDPMERQRMIAENMDLFQ</sequence>
<feature type="region of interest" description="Disordered" evidence="1">
    <location>
        <begin position="74"/>
        <end position="100"/>
    </location>
</feature>